<dbReference type="PANTHER" id="PTHR13353">
    <property type="entry name" value="TRANSMEMBRANE PROTEIN 19"/>
    <property type="match status" value="1"/>
</dbReference>
<feature type="transmembrane region" description="Helical" evidence="6">
    <location>
        <begin position="152"/>
        <end position="176"/>
    </location>
</feature>
<dbReference type="PANTHER" id="PTHR13353:SF5">
    <property type="entry name" value="TRANSMEMBRANE PROTEIN 19"/>
    <property type="match status" value="1"/>
</dbReference>
<evidence type="ECO:0000313" key="8">
    <source>
        <dbReference type="Proteomes" id="UP001596022"/>
    </source>
</evidence>
<organism evidence="7 8">
    <name type="scientific">Camelliibacillus cellulosilyticus</name>
    <dbReference type="NCBI Taxonomy" id="2174486"/>
    <lineage>
        <taxon>Bacteria</taxon>
        <taxon>Bacillati</taxon>
        <taxon>Bacillota</taxon>
        <taxon>Bacilli</taxon>
        <taxon>Bacillales</taxon>
        <taxon>Sporolactobacillaceae</taxon>
        <taxon>Camelliibacillus</taxon>
    </lineage>
</organism>
<comment type="subcellular location">
    <subcellularLocation>
        <location evidence="1">Membrane</location>
        <topology evidence="1">Multi-pass membrane protein</topology>
    </subcellularLocation>
</comment>
<evidence type="ECO:0000256" key="6">
    <source>
        <dbReference type="SAM" id="Phobius"/>
    </source>
</evidence>
<evidence type="ECO:0000256" key="5">
    <source>
        <dbReference type="ARBA" id="ARBA00023136"/>
    </source>
</evidence>
<keyword evidence="4 6" id="KW-1133">Transmembrane helix</keyword>
<proteinExistence type="inferred from homology"/>
<dbReference type="Pfam" id="PF01940">
    <property type="entry name" value="DUF92"/>
    <property type="match status" value="1"/>
</dbReference>
<dbReference type="Proteomes" id="UP001596022">
    <property type="component" value="Unassembled WGS sequence"/>
</dbReference>
<evidence type="ECO:0000256" key="1">
    <source>
        <dbReference type="ARBA" id="ARBA00004141"/>
    </source>
</evidence>
<evidence type="ECO:0000256" key="2">
    <source>
        <dbReference type="ARBA" id="ARBA00009012"/>
    </source>
</evidence>
<dbReference type="InterPro" id="IPR002794">
    <property type="entry name" value="DUF92_TMEM19"/>
</dbReference>
<protein>
    <submittedName>
        <fullName evidence="7">DUF92 domain-containing protein</fullName>
    </submittedName>
</protein>
<keyword evidence="8" id="KW-1185">Reference proteome</keyword>
<dbReference type="RefSeq" id="WP_376845006.1">
    <property type="nucleotide sequence ID" value="NZ_JBHSFW010000001.1"/>
</dbReference>
<feature type="transmembrane region" description="Helical" evidence="6">
    <location>
        <begin position="82"/>
        <end position="102"/>
    </location>
</feature>
<name>A0ABV9GLF7_9BACL</name>
<feature type="transmembrane region" description="Helical" evidence="6">
    <location>
        <begin position="41"/>
        <end position="61"/>
    </location>
</feature>
<feature type="transmembrane region" description="Helical" evidence="6">
    <location>
        <begin position="183"/>
        <end position="200"/>
    </location>
</feature>
<keyword evidence="3 6" id="KW-0812">Transmembrane</keyword>
<comment type="similarity">
    <text evidence="2">Belongs to the TMEM19 family.</text>
</comment>
<feature type="transmembrane region" description="Helical" evidence="6">
    <location>
        <begin position="244"/>
        <end position="263"/>
    </location>
</feature>
<dbReference type="EMBL" id="JBHSFW010000001">
    <property type="protein sequence ID" value="MFC4617997.1"/>
    <property type="molecule type" value="Genomic_DNA"/>
</dbReference>
<evidence type="ECO:0000256" key="3">
    <source>
        <dbReference type="ARBA" id="ARBA00022692"/>
    </source>
</evidence>
<accession>A0ABV9GLF7</accession>
<evidence type="ECO:0000313" key="7">
    <source>
        <dbReference type="EMBL" id="MFC4617997.1"/>
    </source>
</evidence>
<keyword evidence="5 6" id="KW-0472">Membrane</keyword>
<sequence>MLSFIIVFIVLIASAWFSIIKNWLTSSAALLMVLTGALIEAAFGIRGIIAIFLFFISANLVEKALGEPRVKPQISARKGRDVYQVLANGGVPLIAAVGLLLWPTPFWLGVFLAAVAEANADTWASEIGSKIGGAPYHVILRKRVPAGVSGSITLSGSLAGLAGAGFIALYGALVWFHHSGFQFILAFVLITLLGWAGQWVDTLLGGWLQARYRCAVCGALTDHSRHCEKETALIGGKRFVTNNFVNGSSALITGILGGILLGFV</sequence>
<reference evidence="8" key="1">
    <citation type="journal article" date="2019" name="Int. J. Syst. Evol. Microbiol.">
        <title>The Global Catalogue of Microorganisms (GCM) 10K type strain sequencing project: providing services to taxonomists for standard genome sequencing and annotation.</title>
        <authorList>
            <consortium name="The Broad Institute Genomics Platform"/>
            <consortium name="The Broad Institute Genome Sequencing Center for Infectious Disease"/>
            <person name="Wu L."/>
            <person name="Ma J."/>
        </authorList>
    </citation>
    <scope>NUCLEOTIDE SEQUENCE [LARGE SCALE GENOMIC DNA]</scope>
    <source>
        <strain evidence="8">CGMCC 1.16306</strain>
    </source>
</reference>
<gene>
    <name evidence="7" type="ORF">ACFO4N_04540</name>
</gene>
<evidence type="ECO:0000256" key="4">
    <source>
        <dbReference type="ARBA" id="ARBA00022989"/>
    </source>
</evidence>
<comment type="caution">
    <text evidence="7">The sequence shown here is derived from an EMBL/GenBank/DDBJ whole genome shotgun (WGS) entry which is preliminary data.</text>
</comment>